<feature type="disulfide bond" description="Redox-active" evidence="10">
    <location>
        <begin position="135"/>
        <end position="139"/>
    </location>
</feature>
<reference evidence="12" key="1">
    <citation type="submission" date="2023-07" db="EMBL/GenBank/DDBJ databases">
        <title>Chromosome-level genome assembly of Artemia franciscana.</title>
        <authorList>
            <person name="Jo E."/>
        </authorList>
    </citation>
    <scope>NUCLEOTIDE SEQUENCE</scope>
    <source>
        <tissue evidence="12">Whole body</tissue>
    </source>
</reference>
<feature type="transmembrane region" description="Helical" evidence="11">
    <location>
        <begin position="59"/>
        <end position="81"/>
    </location>
</feature>
<comment type="function">
    <text evidence="8">Copper metallochaperone essential for the synthesis and maturation of cytochrome c oxidase subunit II (MT-CO2/COX2) by facilitating the incorporation of copper into the Cu(A) site of MT-CO2/COX2.</text>
</comment>
<evidence type="ECO:0000256" key="11">
    <source>
        <dbReference type="SAM" id="Phobius"/>
    </source>
</evidence>
<dbReference type="InterPro" id="IPR017276">
    <property type="entry name" value="Synth_of_cyt-c-oxidase_Sco1/2"/>
</dbReference>
<keyword evidence="5 8" id="KW-0186">Copper</keyword>
<dbReference type="GO" id="GO:0033617">
    <property type="term" value="P:mitochondrial respiratory chain complex IV assembly"/>
    <property type="evidence" value="ECO:0007669"/>
    <property type="project" value="TreeGrafter"/>
</dbReference>
<feature type="binding site" evidence="9">
    <location>
        <position position="135"/>
    </location>
    <ligand>
        <name>Cu cation</name>
        <dbReference type="ChEBI" id="CHEBI:23378"/>
    </ligand>
</feature>
<keyword evidence="11" id="KW-1133">Transmembrane helix</keyword>
<evidence type="ECO:0000256" key="8">
    <source>
        <dbReference type="PIRNR" id="PIRNR037736"/>
    </source>
</evidence>
<protein>
    <submittedName>
        <fullName evidence="12">Uncharacterized protein</fullName>
    </submittedName>
</protein>
<evidence type="ECO:0000313" key="13">
    <source>
        <dbReference type="Proteomes" id="UP001187531"/>
    </source>
</evidence>
<feature type="binding site" evidence="9">
    <location>
        <position position="139"/>
    </location>
    <ligand>
        <name>Cu cation</name>
        <dbReference type="ChEBI" id="CHEBI:23378"/>
    </ligand>
</feature>
<comment type="subcellular location">
    <subcellularLocation>
        <location evidence="1 8">Mitochondrion inner membrane</location>
    </subcellularLocation>
</comment>
<organism evidence="12 13">
    <name type="scientific">Artemia franciscana</name>
    <name type="common">Brine shrimp</name>
    <name type="synonym">Artemia sanfranciscana</name>
    <dbReference type="NCBI Taxonomy" id="6661"/>
    <lineage>
        <taxon>Eukaryota</taxon>
        <taxon>Metazoa</taxon>
        <taxon>Ecdysozoa</taxon>
        <taxon>Arthropoda</taxon>
        <taxon>Crustacea</taxon>
        <taxon>Branchiopoda</taxon>
        <taxon>Anostraca</taxon>
        <taxon>Artemiidae</taxon>
        <taxon>Artemia</taxon>
    </lineage>
</organism>
<keyword evidence="3 8" id="KW-0479">Metal-binding</keyword>
<dbReference type="AlphaFoldDB" id="A0AA88L3G1"/>
<keyword evidence="4 8" id="KW-0999">Mitochondrion inner membrane</keyword>
<name>A0AA88L3G1_ARTSF</name>
<dbReference type="Gene3D" id="3.40.30.10">
    <property type="entry name" value="Glutaredoxin"/>
    <property type="match status" value="1"/>
</dbReference>
<dbReference type="InterPro" id="IPR036249">
    <property type="entry name" value="Thioredoxin-like_sf"/>
</dbReference>
<dbReference type="GO" id="GO:0005507">
    <property type="term" value="F:copper ion binding"/>
    <property type="evidence" value="ECO:0007669"/>
    <property type="project" value="InterPro"/>
</dbReference>
<evidence type="ECO:0000256" key="4">
    <source>
        <dbReference type="ARBA" id="ARBA00022792"/>
    </source>
</evidence>
<dbReference type="PIRSF" id="PIRSF037736">
    <property type="entry name" value="SCO1"/>
    <property type="match status" value="1"/>
</dbReference>
<comment type="similarity">
    <text evidence="2 8">Belongs to the SCO1/2 family.</text>
</comment>
<evidence type="ECO:0000256" key="10">
    <source>
        <dbReference type="PIRSR" id="PIRSR603782-2"/>
    </source>
</evidence>
<dbReference type="FunFam" id="3.40.30.10:FF:000013">
    <property type="entry name" value="Blast:Protein SCO1 homolog, mitochondrial"/>
    <property type="match status" value="1"/>
</dbReference>
<dbReference type="Pfam" id="PF02630">
    <property type="entry name" value="SCO1-SenC"/>
    <property type="match status" value="1"/>
</dbReference>
<evidence type="ECO:0000256" key="3">
    <source>
        <dbReference type="ARBA" id="ARBA00022723"/>
    </source>
</evidence>
<evidence type="ECO:0000256" key="2">
    <source>
        <dbReference type="ARBA" id="ARBA00010996"/>
    </source>
</evidence>
<proteinExistence type="inferred from homology"/>
<sequence length="272" mass="31027">MRFLYGINFRNVLLKSHVLNIEKVIKYCSAIEVLRYYSIPPTLDLPKGRGGKPEKKSPVTWKTLAATAAIGGGLLGFMLYVKREKELALQRERKRQLGKAAIGGDFDLIDHTGKPRTNSDFLGQWLMIYFGFTHCPDICPDEIEKMIKVTDILDETPGEKKLQPLFITVDPDRDSVDAVAKYVKEFSPKLIGLTGPTDKVKEACRAYRVYYSAGPRDDEDDYIVDHTIIMYLVNPDGEFVDYYGQNKTAEDIVNSVKVNRLKYEQLKKKGWF</sequence>
<feature type="binding site" evidence="9">
    <location>
        <position position="226"/>
    </location>
    <ligand>
        <name>Cu cation</name>
        <dbReference type="ChEBI" id="CHEBI:23378"/>
    </ligand>
</feature>
<dbReference type="GO" id="GO:0016531">
    <property type="term" value="F:copper chaperone activity"/>
    <property type="evidence" value="ECO:0007669"/>
    <property type="project" value="InterPro"/>
</dbReference>
<evidence type="ECO:0000256" key="9">
    <source>
        <dbReference type="PIRSR" id="PIRSR037736-1"/>
    </source>
</evidence>
<dbReference type="SUPFAM" id="SSF52833">
    <property type="entry name" value="Thioredoxin-like"/>
    <property type="match status" value="1"/>
</dbReference>
<accession>A0AA88L3G1</accession>
<keyword evidence="10" id="KW-1015">Disulfide bond</keyword>
<evidence type="ECO:0000313" key="12">
    <source>
        <dbReference type="EMBL" id="KAK2711281.1"/>
    </source>
</evidence>
<keyword evidence="6 8" id="KW-0496">Mitochondrion</keyword>
<evidence type="ECO:0000256" key="7">
    <source>
        <dbReference type="ARBA" id="ARBA00023136"/>
    </source>
</evidence>
<dbReference type="PANTHER" id="PTHR12151">
    <property type="entry name" value="ELECTRON TRANSPORT PROTIN SCO1/SENC FAMILY MEMBER"/>
    <property type="match status" value="1"/>
</dbReference>
<dbReference type="GO" id="GO:0005743">
    <property type="term" value="C:mitochondrial inner membrane"/>
    <property type="evidence" value="ECO:0007669"/>
    <property type="project" value="UniProtKB-SubCell"/>
</dbReference>
<keyword evidence="11" id="KW-0812">Transmembrane</keyword>
<comment type="caution">
    <text evidence="12">The sequence shown here is derived from an EMBL/GenBank/DDBJ whole genome shotgun (WGS) entry which is preliminary data.</text>
</comment>
<keyword evidence="13" id="KW-1185">Reference proteome</keyword>
<keyword evidence="8" id="KW-0143">Chaperone</keyword>
<evidence type="ECO:0000256" key="5">
    <source>
        <dbReference type="ARBA" id="ARBA00023008"/>
    </source>
</evidence>
<dbReference type="InterPro" id="IPR003782">
    <property type="entry name" value="SCO1/SenC"/>
</dbReference>
<dbReference type="GO" id="GO:0006878">
    <property type="term" value="P:intracellular copper ion homeostasis"/>
    <property type="evidence" value="ECO:0007669"/>
    <property type="project" value="UniProtKB-UniRule"/>
</dbReference>
<dbReference type="Proteomes" id="UP001187531">
    <property type="component" value="Unassembled WGS sequence"/>
</dbReference>
<keyword evidence="7 11" id="KW-0472">Membrane</keyword>
<dbReference type="EMBL" id="JAVRJZ010000016">
    <property type="protein sequence ID" value="KAK2711281.1"/>
    <property type="molecule type" value="Genomic_DNA"/>
</dbReference>
<evidence type="ECO:0000256" key="1">
    <source>
        <dbReference type="ARBA" id="ARBA00004273"/>
    </source>
</evidence>
<evidence type="ECO:0000256" key="6">
    <source>
        <dbReference type="ARBA" id="ARBA00023128"/>
    </source>
</evidence>
<comment type="subunit">
    <text evidence="8">Homodimer.</text>
</comment>
<dbReference type="PANTHER" id="PTHR12151:SF5">
    <property type="entry name" value="AT19154P"/>
    <property type="match status" value="1"/>
</dbReference>
<dbReference type="CDD" id="cd02968">
    <property type="entry name" value="SCO"/>
    <property type="match status" value="1"/>
</dbReference>
<gene>
    <name evidence="12" type="ORF">QYM36_012462</name>
</gene>